<dbReference type="KEGG" id="ffu:CLAFUR5_06831"/>
<dbReference type="Proteomes" id="UP000756132">
    <property type="component" value="Chromosome 6"/>
</dbReference>
<reference evidence="1" key="2">
    <citation type="journal article" date="2022" name="Microb. Genom.">
        <title>A chromosome-scale genome assembly of the tomato pathogen Cladosporium fulvum reveals a compartmentalized genome architecture and the presence of a dispensable chromosome.</title>
        <authorList>
            <person name="Zaccaron A.Z."/>
            <person name="Chen L.H."/>
            <person name="Samaras A."/>
            <person name="Stergiopoulos I."/>
        </authorList>
    </citation>
    <scope>NUCLEOTIDE SEQUENCE</scope>
    <source>
        <strain evidence="1">Race5_Kim</strain>
    </source>
</reference>
<organism evidence="1 2">
    <name type="scientific">Passalora fulva</name>
    <name type="common">Tomato leaf mold</name>
    <name type="synonym">Cladosporium fulvum</name>
    <dbReference type="NCBI Taxonomy" id="5499"/>
    <lineage>
        <taxon>Eukaryota</taxon>
        <taxon>Fungi</taxon>
        <taxon>Dikarya</taxon>
        <taxon>Ascomycota</taxon>
        <taxon>Pezizomycotina</taxon>
        <taxon>Dothideomycetes</taxon>
        <taxon>Dothideomycetidae</taxon>
        <taxon>Mycosphaerellales</taxon>
        <taxon>Mycosphaerellaceae</taxon>
        <taxon>Fulvia</taxon>
    </lineage>
</organism>
<protein>
    <submittedName>
        <fullName evidence="1">Uncharacterized protein</fullName>
    </submittedName>
</protein>
<proteinExistence type="predicted"/>
<reference evidence="1" key="1">
    <citation type="submission" date="2021-12" db="EMBL/GenBank/DDBJ databases">
        <authorList>
            <person name="Zaccaron A."/>
            <person name="Stergiopoulos I."/>
        </authorList>
    </citation>
    <scope>NUCLEOTIDE SEQUENCE</scope>
    <source>
        <strain evidence="1">Race5_Kim</strain>
    </source>
</reference>
<dbReference type="RefSeq" id="XP_047763815.1">
    <property type="nucleotide sequence ID" value="XM_047905979.1"/>
</dbReference>
<gene>
    <name evidence="1" type="ORF">CLAFUR5_06831</name>
</gene>
<dbReference type="EMBL" id="CP090168">
    <property type="protein sequence ID" value="UJO19449.1"/>
    <property type="molecule type" value="Genomic_DNA"/>
</dbReference>
<name>A0A9Q8UR56_PASFU</name>
<dbReference type="AlphaFoldDB" id="A0A9Q8UR56"/>
<accession>A0A9Q8UR56</accession>
<dbReference type="GeneID" id="71986709"/>
<keyword evidence="2" id="KW-1185">Reference proteome</keyword>
<evidence type="ECO:0000313" key="1">
    <source>
        <dbReference type="EMBL" id="UJO19449.1"/>
    </source>
</evidence>
<sequence>MPSSSTRDTKGEKELILAYQHIYMRYQICGYKDGANYTTQVFEALLDWGPDSKFRLISNLFIEREWRMKWEEFIESKKTSENMWAAADWLGEAAFTLHVRGRESEAAGLQQFIEDTQKLAREHEWDEKNWSDNSDYYHHGG</sequence>
<evidence type="ECO:0000313" key="2">
    <source>
        <dbReference type="Proteomes" id="UP000756132"/>
    </source>
</evidence>